<dbReference type="EMBL" id="GBRH01236620">
    <property type="protein sequence ID" value="JAD61275.1"/>
    <property type="molecule type" value="Transcribed_RNA"/>
</dbReference>
<accession>A0A0A9BJ82</accession>
<protein>
    <submittedName>
        <fullName evidence="1">Uncharacterized protein</fullName>
    </submittedName>
</protein>
<evidence type="ECO:0000313" key="1">
    <source>
        <dbReference type="EMBL" id="JAD61275.1"/>
    </source>
</evidence>
<reference evidence="1" key="2">
    <citation type="journal article" date="2015" name="Data Brief">
        <title>Shoot transcriptome of the giant reed, Arundo donax.</title>
        <authorList>
            <person name="Barrero R.A."/>
            <person name="Guerrero F.D."/>
            <person name="Moolhuijzen P."/>
            <person name="Goolsby J.A."/>
            <person name="Tidwell J."/>
            <person name="Bellgard S.E."/>
            <person name="Bellgard M.I."/>
        </authorList>
    </citation>
    <scope>NUCLEOTIDE SEQUENCE</scope>
    <source>
        <tissue evidence="1">Shoot tissue taken approximately 20 cm above the soil surface</tissue>
    </source>
</reference>
<organism evidence="1">
    <name type="scientific">Arundo donax</name>
    <name type="common">Giant reed</name>
    <name type="synonym">Donax arundinaceus</name>
    <dbReference type="NCBI Taxonomy" id="35708"/>
    <lineage>
        <taxon>Eukaryota</taxon>
        <taxon>Viridiplantae</taxon>
        <taxon>Streptophyta</taxon>
        <taxon>Embryophyta</taxon>
        <taxon>Tracheophyta</taxon>
        <taxon>Spermatophyta</taxon>
        <taxon>Magnoliopsida</taxon>
        <taxon>Liliopsida</taxon>
        <taxon>Poales</taxon>
        <taxon>Poaceae</taxon>
        <taxon>PACMAD clade</taxon>
        <taxon>Arundinoideae</taxon>
        <taxon>Arundineae</taxon>
        <taxon>Arundo</taxon>
    </lineage>
</organism>
<proteinExistence type="predicted"/>
<reference evidence="1" key="1">
    <citation type="submission" date="2014-09" db="EMBL/GenBank/DDBJ databases">
        <authorList>
            <person name="Magalhaes I.L.F."/>
            <person name="Oliveira U."/>
            <person name="Santos F.R."/>
            <person name="Vidigal T.H.D.A."/>
            <person name="Brescovit A.D."/>
            <person name="Santos A.J."/>
        </authorList>
    </citation>
    <scope>NUCLEOTIDE SEQUENCE</scope>
    <source>
        <tissue evidence="1">Shoot tissue taken approximately 20 cm above the soil surface</tissue>
    </source>
</reference>
<name>A0A0A9BJ82_ARUDO</name>
<sequence length="144" mass="16413">MIILKRDQVWFNTNHNIVLSVGMSNRTVTQESNHTCRNSRSQKSTATAFHTKTLIAHQNHDRVCSHLLHTLGMLSNDINSNLPTIVLCETRDNGNIHSKRAAYGGHMVVKVWLDIMLDEKDILNTSKQICKQICPLFCLYSYCT</sequence>
<dbReference type="AlphaFoldDB" id="A0A0A9BJ82"/>